<proteinExistence type="predicted"/>
<gene>
    <name evidence="2" type="ORF">AO287_04400</name>
</gene>
<evidence type="ECO:0000313" key="3">
    <source>
        <dbReference type="Proteomes" id="UP000054513"/>
    </source>
</evidence>
<organism evidence="2 3">
    <name type="scientific">Pseudomonas savastanoi</name>
    <name type="common">Pseudomonas syringae pv. savastanoi</name>
    <dbReference type="NCBI Taxonomy" id="29438"/>
    <lineage>
        <taxon>Bacteria</taxon>
        <taxon>Pseudomonadati</taxon>
        <taxon>Pseudomonadota</taxon>
        <taxon>Gammaproteobacteria</taxon>
        <taxon>Pseudomonadales</taxon>
        <taxon>Pseudomonadaceae</taxon>
        <taxon>Pseudomonas</taxon>
    </lineage>
</organism>
<protein>
    <recommendedName>
        <fullName evidence="1">Immunity MXAN-0049 protein domain-containing protein</fullName>
    </recommendedName>
</protein>
<name>A0AAW3M5K3_PSESS</name>
<reference evidence="2 3" key="1">
    <citation type="submission" date="2015-09" db="EMBL/GenBank/DDBJ databases">
        <title>Genome sequence of ICMP 19499.</title>
        <authorList>
            <person name="Visnovsky S.B."/>
            <person name="Lu A."/>
            <person name="Panda P."/>
            <person name="Pitman A.R."/>
        </authorList>
    </citation>
    <scope>NUCLEOTIDE SEQUENCE [LARGE SCALE GENOMIC DNA]</scope>
    <source>
        <strain evidence="2 3">ICMP 19499</strain>
    </source>
</reference>
<dbReference type="AlphaFoldDB" id="A0AAW3M5K3"/>
<accession>A0AAW3M5K3</accession>
<dbReference type="EMBL" id="LKCI01000007">
    <property type="protein sequence ID" value="KTC61798.1"/>
    <property type="molecule type" value="Genomic_DNA"/>
</dbReference>
<evidence type="ECO:0000259" key="1">
    <source>
        <dbReference type="Pfam" id="PF07791"/>
    </source>
</evidence>
<dbReference type="InterPro" id="IPR012433">
    <property type="entry name" value="Imm11"/>
</dbReference>
<feature type="domain" description="Immunity MXAN-0049 protein" evidence="1">
    <location>
        <begin position="79"/>
        <end position="184"/>
    </location>
</feature>
<comment type="caution">
    <text evidence="2">The sequence shown here is derived from an EMBL/GenBank/DDBJ whole genome shotgun (WGS) entry which is preliminary data.</text>
</comment>
<dbReference type="Proteomes" id="UP000054513">
    <property type="component" value="Unassembled WGS sequence"/>
</dbReference>
<dbReference type="Pfam" id="PF07791">
    <property type="entry name" value="Imm11"/>
    <property type="match status" value="1"/>
</dbReference>
<dbReference type="RefSeq" id="WP_058400086.1">
    <property type="nucleotide sequence ID" value="NZ_LKCI01000007.1"/>
</dbReference>
<evidence type="ECO:0000313" key="2">
    <source>
        <dbReference type="EMBL" id="KTC61798.1"/>
    </source>
</evidence>
<sequence length="196" mass="22760">MKRFYVISYEPDGEGAPFFFDLEWVPDLPTFHYPSGNPIEHSLTSHYRAIADTPKINADWLPDHFLSSNKLLTVCDKLGCSYISCPIELNIQGKISEKEYYFFAASDRINAMDVDKSTFTLDKNPKITSMPNVPTYERIEKLVILKNIESDLFYFEEIHKVVCSSDFRDTYIKEGLSGLSFKKIDENYQYAPWDDF</sequence>